<protein>
    <submittedName>
        <fullName evidence="1">Uncharacterized protein</fullName>
    </submittedName>
</protein>
<gene>
    <name evidence="1" type="ORF">LTS18_005627</name>
</gene>
<keyword evidence="2" id="KW-1185">Reference proteome</keyword>
<reference evidence="1" key="1">
    <citation type="submission" date="2024-09" db="EMBL/GenBank/DDBJ databases">
        <title>Black Yeasts Isolated from many extreme environments.</title>
        <authorList>
            <person name="Coleine C."/>
            <person name="Stajich J.E."/>
            <person name="Selbmann L."/>
        </authorList>
    </citation>
    <scope>NUCLEOTIDE SEQUENCE</scope>
    <source>
        <strain evidence="1">CCFEE 5737</strain>
    </source>
</reference>
<evidence type="ECO:0000313" key="1">
    <source>
        <dbReference type="EMBL" id="KAK3061699.1"/>
    </source>
</evidence>
<accession>A0ACC3D4E9</accession>
<name>A0ACC3D4E9_9PEZI</name>
<dbReference type="Proteomes" id="UP001186974">
    <property type="component" value="Unassembled WGS sequence"/>
</dbReference>
<organism evidence="1 2">
    <name type="scientific">Coniosporium uncinatum</name>
    <dbReference type="NCBI Taxonomy" id="93489"/>
    <lineage>
        <taxon>Eukaryota</taxon>
        <taxon>Fungi</taxon>
        <taxon>Dikarya</taxon>
        <taxon>Ascomycota</taxon>
        <taxon>Pezizomycotina</taxon>
        <taxon>Dothideomycetes</taxon>
        <taxon>Dothideomycetes incertae sedis</taxon>
        <taxon>Coniosporium</taxon>
    </lineage>
</organism>
<feature type="non-terminal residue" evidence="1">
    <location>
        <position position="631"/>
    </location>
</feature>
<proteinExistence type="predicted"/>
<evidence type="ECO:0000313" key="2">
    <source>
        <dbReference type="Proteomes" id="UP001186974"/>
    </source>
</evidence>
<comment type="caution">
    <text evidence="1">The sequence shown here is derived from an EMBL/GenBank/DDBJ whole genome shotgun (WGS) entry which is preliminary data.</text>
</comment>
<sequence>MFPSGTLDMLPRQASGSSTADEFINLISDPFGTEIQLDSVLASLAVSIGISVFFALIFCLLRPYNTVVYAPRLKHADEKHRPPPMGKGPLAWISPIMNTKEQQMVEKVGLDATIFIRFTKMCRNIFLSLAVVGCGILIPTSILGGKNFYSNFGGISAFMKMTPQYMFGNVFWAFVACAYAFTLIVCFWLWWNYRAVTRLRRDYFNSPDYQNSLHSRTLMITDIPHALRTDEGIMKITDEIRRTKDVPRAAIARNVKELPELIEEHEELVRKLEGYLAKYMKNPDKLPAKRPMCKPSKKDRTKNSESKVDAINYLGQRIQQLEVEIKEVRMSVDKRNAMPYGFASYEGIEDAHSVAYAARKKGPQGTVVNLAPQPRDILWNNLPLSKKTRNWRNVVNNMWVVLLTLVWIVPNAFFAVFLSNLPNLGKIWPAFQDQLKANPKSWAVVQGVAAPAITSLFYLYLPSIFRRLSNNAGDLTKSARERHVMHKLYSFFVFNNLVVFSLFATIWKYVTDVISARREGKNVLDALEEADIYTHLMLALCNTSPYWVTWILQRNLGAAVDLSQVFSLLWGSFARKFLAPTPRQLIEWTAPPPFDYASYYNYFLFYTTVALCFATLQPLILPVTALYFVID</sequence>
<dbReference type="EMBL" id="JAWDJW010007681">
    <property type="protein sequence ID" value="KAK3061699.1"/>
    <property type="molecule type" value="Genomic_DNA"/>
</dbReference>